<accession>A0ABV6WTL4</accession>
<name>A0ABV6WTL4_9ACTN</name>
<feature type="compositionally biased region" description="Basic and acidic residues" evidence="1">
    <location>
        <begin position="10"/>
        <end position="26"/>
    </location>
</feature>
<feature type="region of interest" description="Disordered" evidence="1">
    <location>
        <begin position="1"/>
        <end position="58"/>
    </location>
</feature>
<reference evidence="2 3" key="1">
    <citation type="submission" date="2024-09" db="EMBL/GenBank/DDBJ databases">
        <authorList>
            <person name="Lee S.D."/>
        </authorList>
    </citation>
    <scope>NUCLEOTIDE SEQUENCE [LARGE SCALE GENOMIC DNA]</scope>
    <source>
        <strain evidence="2 3">N1-3</strain>
    </source>
</reference>
<dbReference type="RefSeq" id="WP_380547800.1">
    <property type="nucleotide sequence ID" value="NZ_JBHEZY010000001.1"/>
</dbReference>
<evidence type="ECO:0000313" key="2">
    <source>
        <dbReference type="EMBL" id="MFC1429309.1"/>
    </source>
</evidence>
<dbReference type="Proteomes" id="UP001592530">
    <property type="component" value="Unassembled WGS sequence"/>
</dbReference>
<gene>
    <name evidence="2" type="ORF">ACEZDB_01360</name>
</gene>
<evidence type="ECO:0000256" key="1">
    <source>
        <dbReference type="SAM" id="MobiDB-lite"/>
    </source>
</evidence>
<proteinExistence type="predicted"/>
<protein>
    <submittedName>
        <fullName evidence="2">Uncharacterized protein</fullName>
    </submittedName>
</protein>
<organism evidence="2 3">
    <name type="scientific">Streptacidiphilus alkalitolerans</name>
    <dbReference type="NCBI Taxonomy" id="3342712"/>
    <lineage>
        <taxon>Bacteria</taxon>
        <taxon>Bacillati</taxon>
        <taxon>Actinomycetota</taxon>
        <taxon>Actinomycetes</taxon>
        <taxon>Kitasatosporales</taxon>
        <taxon>Streptomycetaceae</taxon>
        <taxon>Streptacidiphilus</taxon>
    </lineage>
</organism>
<evidence type="ECO:0000313" key="3">
    <source>
        <dbReference type="Proteomes" id="UP001592530"/>
    </source>
</evidence>
<comment type="caution">
    <text evidence="2">The sequence shown here is derived from an EMBL/GenBank/DDBJ whole genome shotgun (WGS) entry which is preliminary data.</text>
</comment>
<sequence>MTAAPPSETPPHESPHRENARHEGPQHKNPRHASPRQRGASPREHPRGYLTPECRVGRTDPDFRHGCPSCQAPGYYHPVLGWMPVPCECDCHSEEESTP</sequence>
<dbReference type="EMBL" id="JBHEZY010000001">
    <property type="protein sequence ID" value="MFC1429309.1"/>
    <property type="molecule type" value="Genomic_DNA"/>
</dbReference>